<dbReference type="STRING" id="1616788.AR543_08675"/>
<dbReference type="EMBL" id="CP013023">
    <property type="protein sequence ID" value="ANF96061.1"/>
    <property type="molecule type" value="Genomic_DNA"/>
</dbReference>
<dbReference type="Proteomes" id="UP000078148">
    <property type="component" value="Chromosome"/>
</dbReference>
<reference evidence="1 2" key="2">
    <citation type="journal article" date="2016" name="Int. J. Syst. Evol. Microbiol.">
        <title>Paenibacillus bovis sp. nov., isolated from raw yak (Bos grunniens) milk.</title>
        <authorList>
            <person name="Gao C."/>
            <person name="Han J."/>
            <person name="Liu Z."/>
            <person name="Xu X."/>
            <person name="Hang F."/>
            <person name="Wu Z."/>
        </authorList>
    </citation>
    <scope>NUCLEOTIDE SEQUENCE [LARGE SCALE GENOMIC DNA]</scope>
    <source>
        <strain evidence="1 2">BD3526</strain>
    </source>
</reference>
<reference evidence="2" key="1">
    <citation type="submission" date="2015-10" db="EMBL/GenBank/DDBJ databases">
        <title>Genome of Paenibacillus bovis sp. nov.</title>
        <authorList>
            <person name="Wu Z."/>
            <person name="Gao C."/>
            <person name="Liu Z."/>
            <person name="Zheng H."/>
        </authorList>
    </citation>
    <scope>NUCLEOTIDE SEQUENCE [LARGE SCALE GENOMIC DNA]</scope>
    <source>
        <strain evidence="2">BD3526</strain>
    </source>
</reference>
<organism evidence="1 2">
    <name type="scientific">Paenibacillus bovis</name>
    <dbReference type="NCBI Taxonomy" id="1616788"/>
    <lineage>
        <taxon>Bacteria</taxon>
        <taxon>Bacillati</taxon>
        <taxon>Bacillota</taxon>
        <taxon>Bacilli</taxon>
        <taxon>Bacillales</taxon>
        <taxon>Paenibacillaceae</taxon>
        <taxon>Paenibacillus</taxon>
    </lineage>
</organism>
<protein>
    <submittedName>
        <fullName evidence="1">Uncharacterized protein</fullName>
    </submittedName>
</protein>
<keyword evidence="2" id="KW-1185">Reference proteome</keyword>
<evidence type="ECO:0000313" key="1">
    <source>
        <dbReference type="EMBL" id="ANF96061.1"/>
    </source>
</evidence>
<accession>A0A172ZEI3</accession>
<evidence type="ECO:0000313" key="2">
    <source>
        <dbReference type="Proteomes" id="UP000078148"/>
    </source>
</evidence>
<proteinExistence type="predicted"/>
<dbReference type="KEGG" id="pbv:AR543_08675"/>
<name>A0A172ZEI3_9BACL</name>
<gene>
    <name evidence="1" type="ORF">AR543_08675</name>
</gene>
<dbReference type="AlphaFoldDB" id="A0A172ZEI3"/>
<sequence length="74" mass="8436">MQARLEFNKTEDGPLRPSFSLEQMKDRSGMDVQKLVMVQNSSEELARIGIEYKRASPCSQSILDILDCKESKEV</sequence>